<proteinExistence type="predicted"/>
<gene>
    <name evidence="1" type="ORF">CU103_22465</name>
</gene>
<name>A0A2P7B5D4_9HYPH</name>
<dbReference type="Proteomes" id="UP000241764">
    <property type="component" value="Unassembled WGS sequence"/>
</dbReference>
<evidence type="ECO:0000313" key="1">
    <source>
        <dbReference type="EMBL" id="PSH61666.1"/>
    </source>
</evidence>
<sequence length="145" mass="16660">MSAEELRAYADKIDMARASKAYGSMKVAEDARKKLLDKLSRPLTITEDMRVNFRTQVRQAAEDGKNELMVLQFPVELCTDTGRAINNNEPDWPETLTGVPRQLFELWRERMKPDGYRMSAMIVEWPNGMPGDVGLFVGWGEIRRH</sequence>
<dbReference type="OrthoDB" id="7871683at2"/>
<comment type="caution">
    <text evidence="1">The sequence shown here is derived from an EMBL/GenBank/DDBJ whole genome shotgun (WGS) entry which is preliminary data.</text>
</comment>
<evidence type="ECO:0000313" key="2">
    <source>
        <dbReference type="Proteomes" id="UP000241764"/>
    </source>
</evidence>
<dbReference type="AlphaFoldDB" id="A0A2P7B5D4"/>
<dbReference type="RefSeq" id="WP_106666342.1">
    <property type="nucleotide sequence ID" value="NZ_PGGM01000012.1"/>
</dbReference>
<accession>A0A2P7B5D4</accession>
<organism evidence="1 2">
    <name type="scientific">Phyllobacterium sophorae</name>
    <dbReference type="NCBI Taxonomy" id="1520277"/>
    <lineage>
        <taxon>Bacteria</taxon>
        <taxon>Pseudomonadati</taxon>
        <taxon>Pseudomonadota</taxon>
        <taxon>Alphaproteobacteria</taxon>
        <taxon>Hyphomicrobiales</taxon>
        <taxon>Phyllobacteriaceae</taxon>
        <taxon>Phyllobacterium</taxon>
    </lineage>
</organism>
<protein>
    <submittedName>
        <fullName evidence="1">Uncharacterized protein</fullName>
    </submittedName>
</protein>
<reference evidence="2" key="1">
    <citation type="submission" date="2017-11" db="EMBL/GenBank/DDBJ databases">
        <authorList>
            <person name="Kuznetsova I."/>
            <person name="Sazanova A."/>
            <person name="Chirak E."/>
            <person name="Safronova V."/>
            <person name="Willems A."/>
        </authorList>
    </citation>
    <scope>NUCLEOTIDE SEQUENCE [LARGE SCALE GENOMIC DNA]</scope>
    <source>
        <strain evidence="2">CCBAU 03422</strain>
    </source>
</reference>
<keyword evidence="2" id="KW-1185">Reference proteome</keyword>
<dbReference type="EMBL" id="PGGM01000012">
    <property type="protein sequence ID" value="PSH61666.1"/>
    <property type="molecule type" value="Genomic_DNA"/>
</dbReference>